<dbReference type="PANTHER" id="PTHR23521:SF3">
    <property type="entry name" value="MFS TRANSPORTER"/>
    <property type="match status" value="1"/>
</dbReference>
<evidence type="ECO:0000313" key="7">
    <source>
        <dbReference type="Proteomes" id="UP000236416"/>
    </source>
</evidence>
<dbReference type="InterPro" id="IPR011701">
    <property type="entry name" value="MFS"/>
</dbReference>
<organism evidence="6 7">
    <name type="scientific">Chromobacterium sinusclupearum</name>
    <dbReference type="NCBI Taxonomy" id="2077146"/>
    <lineage>
        <taxon>Bacteria</taxon>
        <taxon>Pseudomonadati</taxon>
        <taxon>Pseudomonadota</taxon>
        <taxon>Betaproteobacteria</taxon>
        <taxon>Neisseriales</taxon>
        <taxon>Chromobacteriaceae</taxon>
        <taxon>Chromobacterium</taxon>
    </lineage>
</organism>
<keyword evidence="2 4" id="KW-1133">Transmembrane helix</keyword>
<evidence type="ECO:0000313" key="6">
    <source>
        <dbReference type="EMBL" id="POA99551.1"/>
    </source>
</evidence>
<comment type="caution">
    <text evidence="6">The sequence shown here is derived from an EMBL/GenBank/DDBJ whole genome shotgun (WGS) entry which is preliminary data.</text>
</comment>
<name>A0A2K4MR18_9NEIS</name>
<feature type="transmembrane region" description="Helical" evidence="4">
    <location>
        <begin position="56"/>
        <end position="78"/>
    </location>
</feature>
<feature type="transmembrane region" description="Helical" evidence="4">
    <location>
        <begin position="168"/>
        <end position="189"/>
    </location>
</feature>
<dbReference type="SUPFAM" id="SSF103473">
    <property type="entry name" value="MFS general substrate transporter"/>
    <property type="match status" value="1"/>
</dbReference>
<dbReference type="InterPro" id="IPR036259">
    <property type="entry name" value="MFS_trans_sf"/>
</dbReference>
<feature type="transmembrane region" description="Helical" evidence="4">
    <location>
        <begin position="372"/>
        <end position="393"/>
    </location>
</feature>
<feature type="transmembrane region" description="Helical" evidence="4">
    <location>
        <begin position="16"/>
        <end position="36"/>
    </location>
</feature>
<feature type="transmembrane region" description="Helical" evidence="4">
    <location>
        <begin position="85"/>
        <end position="103"/>
    </location>
</feature>
<accession>A0A2K4MR18</accession>
<evidence type="ECO:0000256" key="1">
    <source>
        <dbReference type="ARBA" id="ARBA00022692"/>
    </source>
</evidence>
<feature type="transmembrane region" description="Helical" evidence="4">
    <location>
        <begin position="143"/>
        <end position="162"/>
    </location>
</feature>
<dbReference type="InterPro" id="IPR047200">
    <property type="entry name" value="MFS_YcaD-like"/>
</dbReference>
<dbReference type="EMBL" id="PPTF01000019">
    <property type="protein sequence ID" value="POA99551.1"/>
    <property type="molecule type" value="Genomic_DNA"/>
</dbReference>
<dbReference type="PANTHER" id="PTHR23521">
    <property type="entry name" value="TRANSPORTER MFS SUPERFAMILY"/>
    <property type="match status" value="1"/>
</dbReference>
<dbReference type="PROSITE" id="PS50850">
    <property type="entry name" value="MFS"/>
    <property type="match status" value="1"/>
</dbReference>
<dbReference type="AlphaFoldDB" id="A0A2K4MR18"/>
<feature type="transmembrane region" description="Helical" evidence="4">
    <location>
        <begin position="109"/>
        <end position="131"/>
    </location>
</feature>
<keyword evidence="3 4" id="KW-0472">Membrane</keyword>
<feature type="transmembrane region" description="Helical" evidence="4">
    <location>
        <begin position="250"/>
        <end position="271"/>
    </location>
</feature>
<feature type="domain" description="Major facilitator superfamily (MFS) profile" evidence="5">
    <location>
        <begin position="14"/>
        <end position="397"/>
    </location>
</feature>
<evidence type="ECO:0000259" key="5">
    <source>
        <dbReference type="PROSITE" id="PS50850"/>
    </source>
</evidence>
<reference evidence="6 7" key="1">
    <citation type="submission" date="2018-01" db="EMBL/GenBank/DDBJ databases">
        <title>Genomic Sequence of Chromobacterium MWU13-2610 from wild cranberry bogs within the Cape Cod National Seashore.</title>
        <authorList>
            <person name="O'Hara-Hanley K."/>
            <person name="Soby S."/>
            <person name="Harrison A."/>
        </authorList>
    </citation>
    <scope>NUCLEOTIDE SEQUENCE [LARGE SCALE GENOMIC DNA]</scope>
    <source>
        <strain evidence="6 7">MWU13-2610</strain>
    </source>
</reference>
<dbReference type="GO" id="GO:0022857">
    <property type="term" value="F:transmembrane transporter activity"/>
    <property type="evidence" value="ECO:0007669"/>
    <property type="project" value="InterPro"/>
</dbReference>
<protein>
    <submittedName>
        <fullName evidence="6">MFS transporter</fullName>
    </submittedName>
</protein>
<proteinExistence type="predicted"/>
<keyword evidence="7" id="KW-1185">Reference proteome</keyword>
<dbReference type="Gene3D" id="1.20.1250.20">
    <property type="entry name" value="MFS general substrate transporter like domains"/>
    <property type="match status" value="2"/>
</dbReference>
<dbReference type="RefSeq" id="WP_103318206.1">
    <property type="nucleotide sequence ID" value="NZ_PPTF01000019.1"/>
</dbReference>
<dbReference type="InterPro" id="IPR020846">
    <property type="entry name" value="MFS_dom"/>
</dbReference>
<feature type="transmembrane region" description="Helical" evidence="4">
    <location>
        <begin position="283"/>
        <end position="303"/>
    </location>
</feature>
<evidence type="ECO:0000256" key="4">
    <source>
        <dbReference type="SAM" id="Phobius"/>
    </source>
</evidence>
<dbReference type="Proteomes" id="UP000236416">
    <property type="component" value="Unassembled WGS sequence"/>
</dbReference>
<evidence type="ECO:0000256" key="2">
    <source>
        <dbReference type="ARBA" id="ARBA00022989"/>
    </source>
</evidence>
<feature type="transmembrane region" description="Helical" evidence="4">
    <location>
        <begin position="309"/>
        <end position="331"/>
    </location>
</feature>
<dbReference type="Pfam" id="PF07690">
    <property type="entry name" value="MFS_1"/>
    <property type="match status" value="1"/>
</dbReference>
<evidence type="ECO:0000256" key="3">
    <source>
        <dbReference type="ARBA" id="ARBA00023136"/>
    </source>
</evidence>
<gene>
    <name evidence="6" type="ORF">C2134_05535</name>
</gene>
<feature type="transmembrane region" description="Helical" evidence="4">
    <location>
        <begin position="219"/>
        <end position="238"/>
    </location>
</feature>
<dbReference type="GO" id="GO:0005886">
    <property type="term" value="C:plasma membrane"/>
    <property type="evidence" value="ECO:0007669"/>
    <property type="project" value="TreeGrafter"/>
</dbReference>
<dbReference type="CDD" id="cd17477">
    <property type="entry name" value="MFS_YcaD_like"/>
    <property type="match status" value="1"/>
</dbReference>
<keyword evidence="1 4" id="KW-0812">Transmembrane</keyword>
<feature type="transmembrane region" description="Helical" evidence="4">
    <location>
        <begin position="343"/>
        <end position="366"/>
    </location>
</feature>
<sequence>MAGDGEVVEVHKWSRLLRVVASLLLGYALLMVGNALSNTQTSLALLQQGVPVTVAGLVQSAYYAGFFIGGFFCSAIVHRYGHHRAFAALAAVICIVVLAQALVHSPLLWALVRFVNGLAIVGIFMVVESWLNGCVGNAQRGQLFSLYMMVSYLGASAGQWLLKLPLTQPGWPFIVVAMLFALAIIPVTLTSQRPLTLVAAPAGSVVLRTLRTVGELRRLAPLALYGVLIAGCFNSAFYSMLPVVLSQLSYLPHQIGNFMGLALLAAPLLQWPMGKWADRSDRCLLLSRTALTVVVASLLLTHLLDTVLLLPLVLVYVCVAFTFYGTLSGVANDAMPAERRVETSAALLTLYALGGTLGPLLCSLAMGALGTVGYFAVSTAMAAALLGLAIWTLQQRQGRLPFIDYLRRIGARL</sequence>